<feature type="domain" description="N-acetyltransferase" evidence="1">
    <location>
        <begin position="18"/>
        <end position="185"/>
    </location>
</feature>
<dbReference type="GO" id="GO:1990189">
    <property type="term" value="F:protein N-terminal-serine acetyltransferase activity"/>
    <property type="evidence" value="ECO:0007669"/>
    <property type="project" value="TreeGrafter"/>
</dbReference>
<protein>
    <submittedName>
        <fullName evidence="2">Acetyltransferase</fullName>
    </submittedName>
</protein>
<keyword evidence="3" id="KW-1185">Reference proteome</keyword>
<dbReference type="InterPro" id="IPR051908">
    <property type="entry name" value="Ribosomal_N-acetyltransferase"/>
</dbReference>
<proteinExistence type="predicted"/>
<dbReference type="Proteomes" id="UP000321424">
    <property type="component" value="Unassembled WGS sequence"/>
</dbReference>
<name>A0A511M6R7_9NOCA</name>
<dbReference type="InterPro" id="IPR000182">
    <property type="entry name" value="GNAT_dom"/>
</dbReference>
<reference evidence="2 3" key="1">
    <citation type="submission" date="2019-07" db="EMBL/GenBank/DDBJ databases">
        <title>Whole genome shotgun sequence of Nocardia ninae NBRC 108245.</title>
        <authorList>
            <person name="Hosoyama A."/>
            <person name="Uohara A."/>
            <person name="Ohji S."/>
            <person name="Ichikawa N."/>
        </authorList>
    </citation>
    <scope>NUCLEOTIDE SEQUENCE [LARGE SCALE GENOMIC DNA]</scope>
    <source>
        <strain evidence="2 3">NBRC 108245</strain>
    </source>
</reference>
<dbReference type="AlphaFoldDB" id="A0A511M6R7"/>
<dbReference type="PROSITE" id="PS51186">
    <property type="entry name" value="GNAT"/>
    <property type="match status" value="1"/>
</dbReference>
<dbReference type="GO" id="GO:0008999">
    <property type="term" value="F:protein-N-terminal-alanine acetyltransferase activity"/>
    <property type="evidence" value="ECO:0007669"/>
    <property type="project" value="TreeGrafter"/>
</dbReference>
<gene>
    <name evidence="2" type="ORF">NN4_04260</name>
</gene>
<dbReference type="GO" id="GO:0005737">
    <property type="term" value="C:cytoplasm"/>
    <property type="evidence" value="ECO:0007669"/>
    <property type="project" value="TreeGrafter"/>
</dbReference>
<comment type="caution">
    <text evidence="2">The sequence shown here is derived from an EMBL/GenBank/DDBJ whole genome shotgun (WGS) entry which is preliminary data.</text>
</comment>
<dbReference type="Pfam" id="PF13302">
    <property type="entry name" value="Acetyltransf_3"/>
    <property type="match status" value="1"/>
</dbReference>
<keyword evidence="2" id="KW-0808">Transferase</keyword>
<dbReference type="OrthoDB" id="2061990at2"/>
<dbReference type="InterPro" id="IPR016181">
    <property type="entry name" value="Acyl_CoA_acyltransferase"/>
</dbReference>
<sequence>MFVKIILSVPRSVGAAALRLRPWRFDDLPALVAAHRDPGLRRWLASHLVDETDARDWVDIQVRGWIDGTRFSFAVVSADDDRSPVGHVVVKTTTAGVAEVGYWTAAHARGRGIAACAVETVSRWALAEQNMVQLNRLELLHAQDNHASCRVANKCGYTLQELLPAAPPTFPRDGHRHVRNADEHPI</sequence>
<dbReference type="Gene3D" id="3.40.630.30">
    <property type="match status" value="1"/>
</dbReference>
<organism evidence="2 3">
    <name type="scientific">Nocardia ninae NBRC 108245</name>
    <dbReference type="NCBI Taxonomy" id="1210091"/>
    <lineage>
        <taxon>Bacteria</taxon>
        <taxon>Bacillati</taxon>
        <taxon>Actinomycetota</taxon>
        <taxon>Actinomycetes</taxon>
        <taxon>Mycobacteriales</taxon>
        <taxon>Nocardiaceae</taxon>
        <taxon>Nocardia</taxon>
    </lineage>
</organism>
<dbReference type="EMBL" id="BJXA01000002">
    <property type="protein sequence ID" value="GEM35907.1"/>
    <property type="molecule type" value="Genomic_DNA"/>
</dbReference>
<dbReference type="PANTHER" id="PTHR43441">
    <property type="entry name" value="RIBOSOMAL-PROTEIN-SERINE ACETYLTRANSFERASE"/>
    <property type="match status" value="1"/>
</dbReference>
<dbReference type="RefSeq" id="WP_147128235.1">
    <property type="nucleotide sequence ID" value="NZ_BJXA01000002.1"/>
</dbReference>
<evidence type="ECO:0000259" key="1">
    <source>
        <dbReference type="PROSITE" id="PS51186"/>
    </source>
</evidence>
<dbReference type="PANTHER" id="PTHR43441:SF10">
    <property type="entry name" value="ACETYLTRANSFERASE"/>
    <property type="match status" value="1"/>
</dbReference>
<dbReference type="SUPFAM" id="SSF55729">
    <property type="entry name" value="Acyl-CoA N-acyltransferases (Nat)"/>
    <property type="match status" value="1"/>
</dbReference>
<accession>A0A511M6R7</accession>
<evidence type="ECO:0000313" key="2">
    <source>
        <dbReference type="EMBL" id="GEM35907.1"/>
    </source>
</evidence>
<evidence type="ECO:0000313" key="3">
    <source>
        <dbReference type="Proteomes" id="UP000321424"/>
    </source>
</evidence>